<dbReference type="Gene3D" id="3.30.830.10">
    <property type="entry name" value="Metalloenzyme, LuxS/M16 peptidase-like"/>
    <property type="match status" value="1"/>
</dbReference>
<feature type="non-terminal residue" evidence="3">
    <location>
        <position position="186"/>
    </location>
</feature>
<reference evidence="3" key="1">
    <citation type="submission" date="2016-04" db="EMBL/GenBank/DDBJ databases">
        <authorList>
            <person name="Calderon-Fernandez G.M.Sr."/>
        </authorList>
    </citation>
    <scope>NUCLEOTIDE SEQUENCE</scope>
    <source>
        <strain evidence="3">Int1</strain>
        <tissue evidence="3">Integument</tissue>
    </source>
</reference>
<dbReference type="SUPFAM" id="SSF63411">
    <property type="entry name" value="LuxS/MPP-like metallohydrolase"/>
    <property type="match status" value="1"/>
</dbReference>
<evidence type="ECO:0000313" key="3">
    <source>
        <dbReference type="EMBL" id="JAS00981.1"/>
    </source>
</evidence>
<protein>
    <submittedName>
        <fullName evidence="3">Mitochondrial-processing peptidase subunit alpha</fullName>
    </submittedName>
</protein>
<organism evidence="3">
    <name type="scientific">Triatoma infestans</name>
    <name type="common">Assassin bug</name>
    <dbReference type="NCBI Taxonomy" id="30076"/>
    <lineage>
        <taxon>Eukaryota</taxon>
        <taxon>Metazoa</taxon>
        <taxon>Ecdysozoa</taxon>
        <taxon>Arthropoda</taxon>
        <taxon>Hexapoda</taxon>
        <taxon>Insecta</taxon>
        <taxon>Pterygota</taxon>
        <taxon>Neoptera</taxon>
        <taxon>Paraneoptera</taxon>
        <taxon>Hemiptera</taxon>
        <taxon>Heteroptera</taxon>
        <taxon>Panheteroptera</taxon>
        <taxon>Cimicomorpha</taxon>
        <taxon>Reduviidae</taxon>
        <taxon>Triatominae</taxon>
        <taxon>Triatoma</taxon>
    </lineage>
</organism>
<evidence type="ECO:0000259" key="2">
    <source>
        <dbReference type="Pfam" id="PF00675"/>
    </source>
</evidence>
<dbReference type="Pfam" id="PF00675">
    <property type="entry name" value="Peptidase_M16"/>
    <property type="match status" value="1"/>
</dbReference>
<reference evidence="3" key="2">
    <citation type="journal article" date="2017" name="J. Med. Entomol.">
        <title>Transcriptome Analysis of the Triatoma infestans (Hemiptera: Reduviidae) Integument.</title>
        <authorList>
            <person name="Calderon-Fernandez G.M."/>
            <person name="Moriconi D.E."/>
            <person name="Dulbecco A.B."/>
            <person name="Juarez M.P."/>
        </authorList>
    </citation>
    <scope>NUCLEOTIDE SEQUENCE</scope>
    <source>
        <strain evidence="3">Int1</strain>
        <tissue evidence="3">Integument</tissue>
    </source>
</reference>
<accession>A0A170ZHH7</accession>
<proteinExistence type="inferred from homology"/>
<dbReference type="GO" id="GO:0006627">
    <property type="term" value="P:protein processing involved in protein targeting to mitochondrion"/>
    <property type="evidence" value="ECO:0007669"/>
    <property type="project" value="TreeGrafter"/>
</dbReference>
<dbReference type="InterPro" id="IPR011249">
    <property type="entry name" value="Metalloenz_LuxS/M16"/>
</dbReference>
<feature type="domain" description="Peptidase M16 N-terminal" evidence="2">
    <location>
        <begin position="108"/>
        <end position="185"/>
    </location>
</feature>
<comment type="similarity">
    <text evidence="1">Belongs to the peptidase M16 family.</text>
</comment>
<dbReference type="InterPro" id="IPR050361">
    <property type="entry name" value="MPP/UQCRC_Complex"/>
</dbReference>
<dbReference type="EMBL" id="GEMB01002199">
    <property type="protein sequence ID" value="JAS00981.1"/>
    <property type="molecule type" value="Transcribed_RNA"/>
</dbReference>
<name>A0A170ZHH7_TRIIF</name>
<dbReference type="PANTHER" id="PTHR11851:SF49">
    <property type="entry name" value="MITOCHONDRIAL-PROCESSING PEPTIDASE SUBUNIT ALPHA"/>
    <property type="match status" value="1"/>
</dbReference>
<dbReference type="AlphaFoldDB" id="A0A170ZHH7"/>
<dbReference type="GO" id="GO:0005739">
    <property type="term" value="C:mitochondrion"/>
    <property type="evidence" value="ECO:0007669"/>
    <property type="project" value="TreeGrafter"/>
</dbReference>
<dbReference type="InterPro" id="IPR011765">
    <property type="entry name" value="Pept_M16_N"/>
</dbReference>
<dbReference type="PANTHER" id="PTHR11851">
    <property type="entry name" value="METALLOPROTEASE"/>
    <property type="match status" value="1"/>
</dbReference>
<sequence length="186" mass="20814">VRDSNSVSNLLVYFFIFLKSNDRKNLAMVGTIQSIHKFGKCLVSQGRFSIQWQVRHFSSQQKKPPPFRNSFQQPPLSAPLPGLENAIYADTKEEDNVTQVTTLSNGLRVASENKFGQFCTIGVIIESGSRFEVAYPSGISHFLEKLAYNSTSQYADKDKIMLDLEKHGGICDCLSSRDTFIYATSA</sequence>
<feature type="non-terminal residue" evidence="3">
    <location>
        <position position="1"/>
    </location>
</feature>
<dbReference type="GO" id="GO:0046872">
    <property type="term" value="F:metal ion binding"/>
    <property type="evidence" value="ECO:0007669"/>
    <property type="project" value="InterPro"/>
</dbReference>
<evidence type="ECO:0000256" key="1">
    <source>
        <dbReference type="ARBA" id="ARBA00007261"/>
    </source>
</evidence>